<dbReference type="InterPro" id="IPR001547">
    <property type="entry name" value="Glyco_hydro_5"/>
</dbReference>
<dbReference type="SUPFAM" id="SSF51445">
    <property type="entry name" value="(Trans)glycosidases"/>
    <property type="match status" value="1"/>
</dbReference>
<dbReference type="AlphaFoldDB" id="A0A1J4TBF1"/>
<comment type="similarity">
    <text evidence="3">Belongs to the glycosyl hydrolase 5 (cellulase A) family.</text>
</comment>
<accession>A0A1J4TBF1</accession>
<evidence type="ECO:0000256" key="4">
    <source>
        <dbReference type="SAM" id="Phobius"/>
    </source>
</evidence>
<dbReference type="Proteomes" id="UP000182860">
    <property type="component" value="Unassembled WGS sequence"/>
</dbReference>
<proteinExistence type="inferred from homology"/>
<keyword evidence="4" id="KW-0472">Membrane</keyword>
<sequence>MKMKLKYQIIILIFLVVALLLVWFFKLAKNYPFRQDLNYRLGYFGVTFSTKMAEELGLDWPATFLAMVDDLKVKSIRLPVYWDQIMPYQDKYDFSDYDWMLNEGKTRNVEFILNIGYRLPRWPECHAPAWISNQSKDFRDAATLKMIEAVVLRYRDRSEVEYWQIENEPFLNSFGKCPEGDLSFLKKEIDLVRSLDSRPILISASGELSLWQKESRAGDIFGTTLYRVVWGPYSGYVRYPLPAFFYRLKADLAHIPQAKRVISELQAEPWVPSGFMKDLSEIEAQKSFNLKQFKANTQFGINVDFQRAYFWGVEWWYKKYKDGQAEYWDFAKTLFK</sequence>
<dbReference type="InterPro" id="IPR017853">
    <property type="entry name" value="GH"/>
</dbReference>
<dbReference type="EMBL" id="MNUV01000026">
    <property type="protein sequence ID" value="OIO07814.1"/>
    <property type="molecule type" value="Genomic_DNA"/>
</dbReference>
<dbReference type="GO" id="GO:0004553">
    <property type="term" value="F:hydrolase activity, hydrolyzing O-glycosyl compounds"/>
    <property type="evidence" value="ECO:0007669"/>
    <property type="project" value="InterPro"/>
</dbReference>
<keyword evidence="4" id="KW-1133">Transmembrane helix</keyword>
<evidence type="ECO:0000313" key="7">
    <source>
        <dbReference type="Proteomes" id="UP000182860"/>
    </source>
</evidence>
<feature type="domain" description="Glycoside hydrolase family 5" evidence="5">
    <location>
        <begin position="63"/>
        <end position="197"/>
    </location>
</feature>
<comment type="caution">
    <text evidence="6">The sequence shown here is derived from an EMBL/GenBank/DDBJ whole genome shotgun (WGS) entry which is preliminary data.</text>
</comment>
<gene>
    <name evidence="6" type="ORF">AUJ35_01470</name>
</gene>
<keyword evidence="2 3" id="KW-0326">Glycosidase</keyword>
<evidence type="ECO:0000313" key="6">
    <source>
        <dbReference type="EMBL" id="OIO07814.1"/>
    </source>
</evidence>
<reference evidence="6 7" key="1">
    <citation type="journal article" date="2016" name="Environ. Microbiol.">
        <title>Genomic resolution of a cold subsurface aquifer community provides metabolic insights for novel microbes adapted to high CO concentrations.</title>
        <authorList>
            <person name="Probst A.J."/>
            <person name="Castelle C.J."/>
            <person name="Singh A."/>
            <person name="Brown C.T."/>
            <person name="Anantharaman K."/>
            <person name="Sharon I."/>
            <person name="Hug L.A."/>
            <person name="Burstein D."/>
            <person name="Emerson J.B."/>
            <person name="Thomas B.C."/>
            <person name="Banfield J.F."/>
        </authorList>
    </citation>
    <scope>NUCLEOTIDE SEQUENCE [LARGE SCALE GENOMIC DNA]</scope>
    <source>
        <strain evidence="6">CG1_02_41_21</strain>
    </source>
</reference>
<evidence type="ECO:0000259" key="5">
    <source>
        <dbReference type="Pfam" id="PF00150"/>
    </source>
</evidence>
<keyword evidence="4" id="KW-0812">Transmembrane</keyword>
<protein>
    <recommendedName>
        <fullName evidence="5">Glycoside hydrolase family 5 domain-containing protein</fullName>
    </recommendedName>
</protein>
<organism evidence="6 7">
    <name type="scientific">Candidatus Falkowbacteria bacterium CG1_02_41_21</name>
    <dbReference type="NCBI Taxonomy" id="1805147"/>
    <lineage>
        <taxon>Bacteria</taxon>
        <taxon>Candidatus Falkowiibacteriota</taxon>
    </lineage>
</organism>
<name>A0A1J4TBF1_9BACT</name>
<dbReference type="GO" id="GO:0000272">
    <property type="term" value="P:polysaccharide catabolic process"/>
    <property type="evidence" value="ECO:0007669"/>
    <property type="project" value="InterPro"/>
</dbReference>
<feature type="transmembrane region" description="Helical" evidence="4">
    <location>
        <begin position="7"/>
        <end position="25"/>
    </location>
</feature>
<dbReference type="Gene3D" id="3.20.20.80">
    <property type="entry name" value="Glycosidases"/>
    <property type="match status" value="1"/>
</dbReference>
<evidence type="ECO:0000256" key="2">
    <source>
        <dbReference type="ARBA" id="ARBA00023295"/>
    </source>
</evidence>
<evidence type="ECO:0000256" key="3">
    <source>
        <dbReference type="RuleBase" id="RU361153"/>
    </source>
</evidence>
<keyword evidence="1 3" id="KW-0378">Hydrolase</keyword>
<dbReference type="Pfam" id="PF00150">
    <property type="entry name" value="Cellulase"/>
    <property type="match status" value="1"/>
</dbReference>
<evidence type="ECO:0000256" key="1">
    <source>
        <dbReference type="ARBA" id="ARBA00022801"/>
    </source>
</evidence>